<proteinExistence type="predicted"/>
<evidence type="ECO:0000313" key="2">
    <source>
        <dbReference type="EMBL" id="CAH1989950.1"/>
    </source>
</evidence>
<evidence type="ECO:0000256" key="1">
    <source>
        <dbReference type="SAM" id="MobiDB-lite"/>
    </source>
</evidence>
<feature type="compositionally biased region" description="Polar residues" evidence="1">
    <location>
        <begin position="1"/>
        <end position="11"/>
    </location>
</feature>
<comment type="caution">
    <text evidence="2">The sequence shown here is derived from an EMBL/GenBank/DDBJ whole genome shotgun (WGS) entry which is preliminary data.</text>
</comment>
<organism evidence="2 3">
    <name type="scientific">Acanthoscelides obtectus</name>
    <name type="common">Bean weevil</name>
    <name type="synonym">Bruchus obtectus</name>
    <dbReference type="NCBI Taxonomy" id="200917"/>
    <lineage>
        <taxon>Eukaryota</taxon>
        <taxon>Metazoa</taxon>
        <taxon>Ecdysozoa</taxon>
        <taxon>Arthropoda</taxon>
        <taxon>Hexapoda</taxon>
        <taxon>Insecta</taxon>
        <taxon>Pterygota</taxon>
        <taxon>Neoptera</taxon>
        <taxon>Endopterygota</taxon>
        <taxon>Coleoptera</taxon>
        <taxon>Polyphaga</taxon>
        <taxon>Cucujiformia</taxon>
        <taxon>Chrysomeloidea</taxon>
        <taxon>Chrysomelidae</taxon>
        <taxon>Bruchinae</taxon>
        <taxon>Bruchini</taxon>
        <taxon>Acanthoscelides</taxon>
    </lineage>
</organism>
<gene>
    <name evidence="2" type="ORF">ACAOBT_LOCUS19384</name>
</gene>
<dbReference type="Proteomes" id="UP001152888">
    <property type="component" value="Unassembled WGS sequence"/>
</dbReference>
<accession>A0A9P0LD06</accession>
<sequence>MRWSKPTNPQKISVCRQDESTC</sequence>
<dbReference type="AlphaFoldDB" id="A0A9P0LD06"/>
<keyword evidence="3" id="KW-1185">Reference proteome</keyword>
<protein>
    <submittedName>
        <fullName evidence="2">Uncharacterized protein</fullName>
    </submittedName>
</protein>
<dbReference type="EMBL" id="CAKOFQ010007076">
    <property type="protein sequence ID" value="CAH1989950.1"/>
    <property type="molecule type" value="Genomic_DNA"/>
</dbReference>
<name>A0A9P0LD06_ACAOB</name>
<feature type="region of interest" description="Disordered" evidence="1">
    <location>
        <begin position="1"/>
        <end position="22"/>
    </location>
</feature>
<evidence type="ECO:0000313" key="3">
    <source>
        <dbReference type="Proteomes" id="UP001152888"/>
    </source>
</evidence>
<reference evidence="2" key="1">
    <citation type="submission" date="2022-03" db="EMBL/GenBank/DDBJ databases">
        <authorList>
            <person name="Sayadi A."/>
        </authorList>
    </citation>
    <scope>NUCLEOTIDE SEQUENCE</scope>
</reference>